<organism evidence="7 8">
    <name type="scientific">Elysia chlorotica</name>
    <name type="common">Eastern emerald elysia</name>
    <name type="synonym">Sea slug</name>
    <dbReference type="NCBI Taxonomy" id="188477"/>
    <lineage>
        <taxon>Eukaryota</taxon>
        <taxon>Metazoa</taxon>
        <taxon>Spiralia</taxon>
        <taxon>Lophotrochozoa</taxon>
        <taxon>Mollusca</taxon>
        <taxon>Gastropoda</taxon>
        <taxon>Heterobranchia</taxon>
        <taxon>Euthyneura</taxon>
        <taxon>Panpulmonata</taxon>
        <taxon>Sacoglossa</taxon>
        <taxon>Placobranchoidea</taxon>
        <taxon>Plakobranchidae</taxon>
        <taxon>Elysia</taxon>
    </lineage>
</organism>
<keyword evidence="2 5" id="KW-0812">Transmembrane</keyword>
<evidence type="ECO:0000256" key="1">
    <source>
        <dbReference type="ARBA" id="ARBA00004141"/>
    </source>
</evidence>
<dbReference type="PANTHER" id="PTHR22829:SF5">
    <property type="entry name" value="INTEGRAL MEMBRANE PROTEIN GPR155"/>
    <property type="match status" value="1"/>
</dbReference>
<feature type="transmembrane region" description="Helical" evidence="5">
    <location>
        <begin position="457"/>
        <end position="476"/>
    </location>
</feature>
<comment type="caution">
    <text evidence="7">The sequence shown here is derived from an EMBL/GenBank/DDBJ whole genome shotgun (WGS) entry which is preliminary data.</text>
</comment>
<dbReference type="Proteomes" id="UP000271974">
    <property type="component" value="Unassembled WGS sequence"/>
</dbReference>
<feature type="transmembrane region" description="Helical" evidence="5">
    <location>
        <begin position="252"/>
        <end position="273"/>
    </location>
</feature>
<dbReference type="InterPro" id="IPR004776">
    <property type="entry name" value="Mem_transp_PIN-like"/>
</dbReference>
<evidence type="ECO:0000256" key="3">
    <source>
        <dbReference type="ARBA" id="ARBA00022989"/>
    </source>
</evidence>
<feature type="transmembrane region" description="Helical" evidence="5">
    <location>
        <begin position="496"/>
        <end position="517"/>
    </location>
</feature>
<feature type="transmembrane region" description="Helical" evidence="5">
    <location>
        <begin position="219"/>
        <end position="240"/>
    </location>
</feature>
<dbReference type="GO" id="GO:0030514">
    <property type="term" value="P:negative regulation of BMP signaling pathway"/>
    <property type="evidence" value="ECO:0007669"/>
    <property type="project" value="TreeGrafter"/>
</dbReference>
<evidence type="ECO:0000313" key="7">
    <source>
        <dbReference type="EMBL" id="RUS82235.1"/>
    </source>
</evidence>
<feature type="transmembrane region" description="Helical" evidence="5">
    <location>
        <begin position="50"/>
        <end position="70"/>
    </location>
</feature>
<dbReference type="Pfam" id="PF00610">
    <property type="entry name" value="DEP"/>
    <property type="match status" value="1"/>
</dbReference>
<feature type="transmembrane region" description="Helical" evidence="5">
    <location>
        <begin position="387"/>
        <end position="404"/>
    </location>
</feature>
<dbReference type="Gene3D" id="1.10.10.10">
    <property type="entry name" value="Winged helix-like DNA-binding domain superfamily/Winged helix DNA-binding domain"/>
    <property type="match status" value="1"/>
</dbReference>
<dbReference type="GO" id="GO:0035556">
    <property type="term" value="P:intracellular signal transduction"/>
    <property type="evidence" value="ECO:0007669"/>
    <property type="project" value="InterPro"/>
</dbReference>
<dbReference type="EMBL" id="RQTK01000296">
    <property type="protein sequence ID" value="RUS82235.1"/>
    <property type="molecule type" value="Genomic_DNA"/>
</dbReference>
<dbReference type="GO" id="GO:0055085">
    <property type="term" value="P:transmembrane transport"/>
    <property type="evidence" value="ECO:0007669"/>
    <property type="project" value="InterPro"/>
</dbReference>
<reference evidence="7 8" key="1">
    <citation type="submission" date="2019-01" db="EMBL/GenBank/DDBJ databases">
        <title>A draft genome assembly of the solar-powered sea slug Elysia chlorotica.</title>
        <authorList>
            <person name="Cai H."/>
            <person name="Li Q."/>
            <person name="Fang X."/>
            <person name="Li J."/>
            <person name="Curtis N.E."/>
            <person name="Altenburger A."/>
            <person name="Shibata T."/>
            <person name="Feng M."/>
            <person name="Maeda T."/>
            <person name="Schwartz J.A."/>
            <person name="Shigenobu S."/>
            <person name="Lundholm N."/>
            <person name="Nishiyama T."/>
            <person name="Yang H."/>
            <person name="Hasebe M."/>
            <person name="Li S."/>
            <person name="Pierce S.K."/>
            <person name="Wang J."/>
        </authorList>
    </citation>
    <scope>NUCLEOTIDE SEQUENCE [LARGE SCALE GENOMIC DNA]</scope>
    <source>
        <strain evidence="7">EC2010</strain>
        <tissue evidence="7">Whole organism of an adult</tissue>
    </source>
</reference>
<dbReference type="InterPro" id="IPR051832">
    <property type="entry name" value="mTOR-Rac_regulators"/>
</dbReference>
<sequence>MEESNNAGASVDIGNLTNAIGQVFSIILVGYIAGRTNVISKVHAVGIGKFVSRFCLPALIFRNMCLLDFSEVNWTFLLGLFLAKLSLFALVSVATLVVKRPFDLGLAGIFSIFTIQSNDFAFGYPIVNAIYSESHPEYVKYLYLIAPAALAILNPVGFVMMEFQKTINSGEHSDNGGFWKVLSKVLKEIAMNPIVNMTVTGIVFNFILDGSLPGILDNIFLVLGQAFNAGALFFLGLSLVGKVQGKLGMNLLVPFLLVVAKSLVLPLFAWGILQRLDHSENATSYSMYGFLYGTIPSAPSVYIFAHEFGFGGEIIATALVLGNALAAPFMFISAKMMTVIVDSGQDFKKLLYETAYNISIFSIICSFWVLALFIFTGKWKRIPHRFTMAYMVSNIVACTGVIIFHEHGSLEGWHSYPGMVLLMIGVLSSRFWTANIALVLCALHVRSLCAVLRFQVWLFFIGFGIPMIMTGFLFIMGKREVEHEINPSFHYGKSQAIFSLTALLICFGVTVTSLVWWQRENRHHHSIETRHLSEDAHIEPIDPAVMDPEAGPTQSLLGGNFDDPDTYSITAVQRHTSIEDLLPFPGRKANEAVADYSEMLSESLMENVSERTCLLGQCSSEQRQACVERLRDYTSSSLNTDYALLSDKEPEMSGAKQMMVEYQSVQHLLLLLPLIFSMFVAVLLCTWKLFNGEATGIYVEIEFLDIVLNYGQGVLVALVFGFESRIIFSPVLRRIRRFLLGSEIMKLPLVANLETVTKDTCNQFNKYHLESCRKEIVRDRRLGTRTLTNVFTGTALCDYLIRCGLAADRSSAIEYGCHLLLGRVIAHITSEQNFHDALYFYKFQETYEDLTV</sequence>
<evidence type="ECO:0000259" key="6">
    <source>
        <dbReference type="PROSITE" id="PS50186"/>
    </source>
</evidence>
<dbReference type="AlphaFoldDB" id="A0A3S1A416"/>
<accession>A0A3S1A416</accession>
<dbReference type="InterPro" id="IPR036388">
    <property type="entry name" value="WH-like_DNA-bd_sf"/>
</dbReference>
<dbReference type="InterPro" id="IPR036390">
    <property type="entry name" value="WH_DNA-bd_sf"/>
</dbReference>
<feature type="transmembrane region" description="Helical" evidence="5">
    <location>
        <begin position="138"/>
        <end position="159"/>
    </location>
</feature>
<feature type="transmembrane region" description="Helical" evidence="5">
    <location>
        <begin position="76"/>
        <end position="97"/>
    </location>
</feature>
<feature type="domain" description="DEP" evidence="6">
    <location>
        <begin position="777"/>
        <end position="845"/>
    </location>
</feature>
<dbReference type="PROSITE" id="PS50186">
    <property type="entry name" value="DEP"/>
    <property type="match status" value="1"/>
</dbReference>
<gene>
    <name evidence="7" type="ORF">EGW08_010011</name>
</gene>
<feature type="transmembrane region" description="Helical" evidence="5">
    <location>
        <begin position="314"/>
        <end position="334"/>
    </location>
</feature>
<dbReference type="Pfam" id="PF03547">
    <property type="entry name" value="Mem_trans"/>
    <property type="match status" value="1"/>
</dbReference>
<dbReference type="OrthoDB" id="2133778at2759"/>
<evidence type="ECO:0000256" key="2">
    <source>
        <dbReference type="ARBA" id="ARBA00022692"/>
    </source>
</evidence>
<evidence type="ECO:0000256" key="5">
    <source>
        <dbReference type="SAM" id="Phobius"/>
    </source>
</evidence>
<dbReference type="PANTHER" id="PTHR22829">
    <property type="entry name" value="DEP DOMAIN PROTEIN"/>
    <property type="match status" value="1"/>
</dbReference>
<name>A0A3S1A416_ELYCH</name>
<feature type="transmembrane region" description="Helical" evidence="5">
    <location>
        <begin position="668"/>
        <end position="690"/>
    </location>
</feature>
<keyword evidence="4 5" id="KW-0472">Membrane</keyword>
<feature type="transmembrane region" description="Helical" evidence="5">
    <location>
        <begin position="416"/>
        <end position="445"/>
    </location>
</feature>
<dbReference type="InterPro" id="IPR000591">
    <property type="entry name" value="DEP_dom"/>
</dbReference>
<feature type="transmembrane region" description="Helical" evidence="5">
    <location>
        <begin position="20"/>
        <end position="38"/>
    </location>
</feature>
<feature type="transmembrane region" description="Helical" evidence="5">
    <location>
        <begin position="710"/>
        <end position="728"/>
    </location>
</feature>
<comment type="subcellular location">
    <subcellularLocation>
        <location evidence="1">Membrane</location>
        <topology evidence="1">Multi-pass membrane protein</topology>
    </subcellularLocation>
</comment>
<keyword evidence="3 5" id="KW-1133">Transmembrane helix</keyword>
<dbReference type="SMART" id="SM00049">
    <property type="entry name" value="DEP"/>
    <property type="match status" value="1"/>
</dbReference>
<dbReference type="GO" id="GO:0016020">
    <property type="term" value="C:membrane"/>
    <property type="evidence" value="ECO:0007669"/>
    <property type="project" value="UniProtKB-SubCell"/>
</dbReference>
<proteinExistence type="predicted"/>
<feature type="transmembrane region" description="Helical" evidence="5">
    <location>
        <begin position="104"/>
        <end position="126"/>
    </location>
</feature>
<dbReference type="SUPFAM" id="SSF46785">
    <property type="entry name" value="Winged helix' DNA-binding domain"/>
    <property type="match status" value="1"/>
</dbReference>
<keyword evidence="8" id="KW-1185">Reference proteome</keyword>
<feature type="transmembrane region" description="Helical" evidence="5">
    <location>
        <begin position="189"/>
        <end position="207"/>
    </location>
</feature>
<evidence type="ECO:0000313" key="8">
    <source>
        <dbReference type="Proteomes" id="UP000271974"/>
    </source>
</evidence>
<feature type="transmembrane region" description="Helical" evidence="5">
    <location>
        <begin position="285"/>
        <end position="305"/>
    </location>
</feature>
<evidence type="ECO:0000256" key="4">
    <source>
        <dbReference type="ARBA" id="ARBA00023136"/>
    </source>
</evidence>
<feature type="transmembrane region" description="Helical" evidence="5">
    <location>
        <begin position="354"/>
        <end position="375"/>
    </location>
</feature>
<protein>
    <recommendedName>
        <fullName evidence="6">DEP domain-containing protein</fullName>
    </recommendedName>
</protein>